<dbReference type="GO" id="GO:0016020">
    <property type="term" value="C:membrane"/>
    <property type="evidence" value="ECO:0007669"/>
    <property type="project" value="TreeGrafter"/>
</dbReference>
<keyword evidence="6" id="KW-1185">Reference proteome</keyword>
<protein>
    <submittedName>
        <fullName evidence="4">Peptidoglycan/LPS O-acetylase OafA/YrhL, contains acyltransferase and SGNH-hydrolase domains</fullName>
    </submittedName>
</protein>
<gene>
    <name evidence="3" type="ORF">B0A70_11505</name>
    <name evidence="4" type="ORF">SAMN05421796_10784</name>
</gene>
<evidence type="ECO:0000313" key="5">
    <source>
        <dbReference type="Proteomes" id="UP000186246"/>
    </source>
</evidence>
<organism evidence="4 5">
    <name type="scientific">Chryseobacterium piscicola</name>
    <dbReference type="NCBI Taxonomy" id="551459"/>
    <lineage>
        <taxon>Bacteria</taxon>
        <taxon>Pseudomonadati</taxon>
        <taxon>Bacteroidota</taxon>
        <taxon>Flavobacteriia</taxon>
        <taxon>Flavobacteriales</taxon>
        <taxon>Weeksellaceae</taxon>
        <taxon>Chryseobacterium group</taxon>
        <taxon>Chryseobacterium</taxon>
    </lineage>
</organism>
<dbReference type="InterPro" id="IPR002656">
    <property type="entry name" value="Acyl_transf_3_dom"/>
</dbReference>
<feature type="transmembrane region" description="Helical" evidence="1">
    <location>
        <begin position="333"/>
        <end position="351"/>
    </location>
</feature>
<reference evidence="5" key="2">
    <citation type="submission" date="2017-01" db="EMBL/GenBank/DDBJ databases">
        <authorList>
            <person name="Varghese N."/>
            <person name="Submissions S."/>
        </authorList>
    </citation>
    <scope>NUCLEOTIDE SEQUENCE [LARGE SCALE GENOMIC DNA]</scope>
    <source>
        <strain evidence="5">DSM 21068</strain>
    </source>
</reference>
<evidence type="ECO:0000313" key="3">
    <source>
        <dbReference type="EMBL" id="PQA92239.1"/>
    </source>
</evidence>
<feature type="transmembrane region" description="Helical" evidence="1">
    <location>
        <begin position="266"/>
        <end position="285"/>
    </location>
</feature>
<keyword evidence="1" id="KW-1133">Transmembrane helix</keyword>
<dbReference type="EMBL" id="FTOJ01000007">
    <property type="protein sequence ID" value="SIS95297.1"/>
    <property type="molecule type" value="Genomic_DNA"/>
</dbReference>
<dbReference type="PANTHER" id="PTHR23028:SF53">
    <property type="entry name" value="ACYL_TRANSF_3 DOMAIN-CONTAINING PROTEIN"/>
    <property type="match status" value="1"/>
</dbReference>
<evidence type="ECO:0000259" key="2">
    <source>
        <dbReference type="Pfam" id="PF01757"/>
    </source>
</evidence>
<proteinExistence type="predicted"/>
<feature type="transmembrane region" description="Helical" evidence="1">
    <location>
        <begin position="60"/>
        <end position="81"/>
    </location>
</feature>
<dbReference type="EMBL" id="MUGO01000016">
    <property type="protein sequence ID" value="PQA92239.1"/>
    <property type="molecule type" value="Genomic_DNA"/>
</dbReference>
<reference evidence="4" key="3">
    <citation type="submission" date="2017-01" db="EMBL/GenBank/DDBJ databases">
        <authorList>
            <person name="Mah S.A."/>
            <person name="Swanson W.J."/>
            <person name="Moy G.W."/>
            <person name="Vacquier V.D."/>
        </authorList>
    </citation>
    <scope>NUCLEOTIDE SEQUENCE [LARGE SCALE GENOMIC DNA]</scope>
    <source>
        <strain evidence="4">DSM 21068</strain>
    </source>
</reference>
<dbReference type="Proteomes" id="UP000238314">
    <property type="component" value="Unassembled WGS sequence"/>
</dbReference>
<dbReference type="Proteomes" id="UP000186246">
    <property type="component" value="Unassembled WGS sequence"/>
</dbReference>
<dbReference type="Pfam" id="PF01757">
    <property type="entry name" value="Acyl_transf_3"/>
    <property type="match status" value="1"/>
</dbReference>
<dbReference type="GO" id="GO:0009103">
    <property type="term" value="P:lipopolysaccharide biosynthetic process"/>
    <property type="evidence" value="ECO:0007669"/>
    <property type="project" value="TreeGrafter"/>
</dbReference>
<keyword evidence="4" id="KW-0808">Transferase</keyword>
<evidence type="ECO:0000256" key="1">
    <source>
        <dbReference type="SAM" id="Phobius"/>
    </source>
</evidence>
<keyword evidence="4" id="KW-0012">Acyltransferase</keyword>
<dbReference type="GO" id="GO:0016787">
    <property type="term" value="F:hydrolase activity"/>
    <property type="evidence" value="ECO:0007669"/>
    <property type="project" value="UniProtKB-KW"/>
</dbReference>
<dbReference type="AlphaFoldDB" id="A0A1N7NAA4"/>
<evidence type="ECO:0000313" key="4">
    <source>
        <dbReference type="EMBL" id="SIS95297.1"/>
    </source>
</evidence>
<accession>A0A1N7NAA4</accession>
<reference evidence="3 6" key="1">
    <citation type="submission" date="2016-11" db="EMBL/GenBank/DDBJ databases">
        <title>Whole genomes of Flavobacteriaceae.</title>
        <authorList>
            <person name="Stine C."/>
            <person name="Li C."/>
            <person name="Tadesse D."/>
        </authorList>
    </citation>
    <scope>NUCLEOTIDE SEQUENCE [LARGE SCALE GENOMIC DNA]</scope>
    <source>
        <strain evidence="3 6">DSM 21068</strain>
    </source>
</reference>
<keyword evidence="4" id="KW-0378">Hydrolase</keyword>
<feature type="transmembrane region" description="Helical" evidence="1">
    <location>
        <begin position="306"/>
        <end position="327"/>
    </location>
</feature>
<feature type="transmembrane region" description="Helical" evidence="1">
    <location>
        <begin position="21"/>
        <end position="40"/>
    </location>
</feature>
<evidence type="ECO:0000313" key="6">
    <source>
        <dbReference type="Proteomes" id="UP000238314"/>
    </source>
</evidence>
<dbReference type="GO" id="GO:0016747">
    <property type="term" value="F:acyltransferase activity, transferring groups other than amino-acyl groups"/>
    <property type="evidence" value="ECO:0007669"/>
    <property type="project" value="InterPro"/>
</dbReference>
<name>A0A1N7NAA4_9FLAO</name>
<feature type="transmembrane region" description="Helical" evidence="1">
    <location>
        <begin position="236"/>
        <end position="254"/>
    </location>
</feature>
<dbReference type="PANTHER" id="PTHR23028">
    <property type="entry name" value="ACETYLTRANSFERASE"/>
    <property type="match status" value="1"/>
</dbReference>
<feature type="transmembrane region" description="Helical" evidence="1">
    <location>
        <begin position="102"/>
        <end position="120"/>
    </location>
</feature>
<feature type="transmembrane region" description="Helical" evidence="1">
    <location>
        <begin position="181"/>
        <end position="199"/>
    </location>
</feature>
<keyword evidence="1" id="KW-0812">Transmembrane</keyword>
<sequence length="363" mass="42759">MTKTESNNSLKILEMKNLKHYNQLDGVRAIAVIMVMFYHFFQDFNSTNESVLLLKKLSLFGKTGVSLFFVLSGFLITRILLNTKDQPSYFKNFYIRRALRIFPLYYFFLIIYYFFIPLITKNAFPHFSDQIYYWTFLQNFASTFEWQNIGPSHYWSLSVEEHFYLFWPFIIYFLPLKNIKWGIVTLFIISVITRIVLIKNNLEESQFTFARFDELAIGALLSVLEIEQKLISKNSTIFFALFLLSTIPLGYVSFKNGDYSLFDKISRHIILAIFYGSFVSLVIIAKNTSIISKILSTDFLRFTGKISFGLYVYHPLCFTLILYYLHLNIIGNFLASFTFAYLISILSYNLIEKKFLTFKRKFA</sequence>
<keyword evidence="1" id="KW-0472">Membrane</keyword>
<dbReference type="STRING" id="551459.SAMN05421796_10784"/>
<feature type="domain" description="Acyltransferase 3" evidence="2">
    <location>
        <begin position="22"/>
        <end position="346"/>
    </location>
</feature>
<dbReference type="InterPro" id="IPR050879">
    <property type="entry name" value="Acyltransferase_3"/>
</dbReference>